<evidence type="ECO:0000313" key="1">
    <source>
        <dbReference type="EMBL" id="CAN82701.1"/>
    </source>
</evidence>
<proteinExistence type="predicted"/>
<dbReference type="EMBL" id="AM440177">
    <property type="protein sequence ID" value="CAN82701.1"/>
    <property type="molecule type" value="Genomic_DNA"/>
</dbReference>
<name>A5AYH2_VITVI</name>
<protein>
    <submittedName>
        <fullName evidence="1">Uncharacterized protein</fullName>
    </submittedName>
</protein>
<sequence length="74" mass="8284">MAFTGLKGELLLVHGLRIELRKRVRGATKGGVHGSIDLVQARRHRLPLLPHPHCKIPLQIFFNFSSAIRSLPNP</sequence>
<gene>
    <name evidence="1" type="ORF">VITISV_010840</name>
</gene>
<organism evidence="1">
    <name type="scientific">Vitis vinifera</name>
    <name type="common">Grape</name>
    <dbReference type="NCBI Taxonomy" id="29760"/>
    <lineage>
        <taxon>Eukaryota</taxon>
        <taxon>Viridiplantae</taxon>
        <taxon>Streptophyta</taxon>
        <taxon>Embryophyta</taxon>
        <taxon>Tracheophyta</taxon>
        <taxon>Spermatophyta</taxon>
        <taxon>Magnoliopsida</taxon>
        <taxon>eudicotyledons</taxon>
        <taxon>Gunneridae</taxon>
        <taxon>Pentapetalae</taxon>
        <taxon>rosids</taxon>
        <taxon>Vitales</taxon>
        <taxon>Vitaceae</taxon>
        <taxon>Viteae</taxon>
        <taxon>Vitis</taxon>
    </lineage>
</organism>
<reference evidence="1" key="1">
    <citation type="journal article" date="2007" name="PLoS ONE">
        <title>The first genome sequence of an elite grapevine cultivar (Pinot noir Vitis vinifera L.): coping with a highly heterozygous genome.</title>
        <authorList>
            <person name="Velasco R."/>
            <person name="Zharkikh A."/>
            <person name="Troggio M."/>
            <person name="Cartwright D.A."/>
            <person name="Cestaro A."/>
            <person name="Pruss D."/>
            <person name="Pindo M."/>
            <person name="FitzGerald L.M."/>
            <person name="Vezzulli S."/>
            <person name="Reid J."/>
            <person name="Malacarne G."/>
            <person name="Iliev D."/>
            <person name="Coppola G."/>
            <person name="Wardell B."/>
            <person name="Micheletti D."/>
            <person name="Macalma T."/>
            <person name="Facci M."/>
            <person name="Mitchell J.T."/>
            <person name="Perazzolli M."/>
            <person name="Eldredge G."/>
            <person name="Gatto P."/>
            <person name="Oyzerski R."/>
            <person name="Moretto M."/>
            <person name="Gutin N."/>
            <person name="Stefanini M."/>
            <person name="Chen Y."/>
            <person name="Segala C."/>
            <person name="Davenport C."/>
            <person name="Dematte L."/>
            <person name="Mraz A."/>
            <person name="Battilana J."/>
            <person name="Stormo K."/>
            <person name="Costa F."/>
            <person name="Tao Q."/>
            <person name="Si-Ammour A."/>
            <person name="Harkins T."/>
            <person name="Lackey A."/>
            <person name="Perbost C."/>
            <person name="Taillon B."/>
            <person name="Stella A."/>
            <person name="Solovyev V."/>
            <person name="Fawcett J.A."/>
            <person name="Sterck L."/>
            <person name="Vandepoele K."/>
            <person name="Grando S.M."/>
            <person name="Toppo S."/>
            <person name="Moser C."/>
            <person name="Lanchbury J."/>
            <person name="Bogden R."/>
            <person name="Skolnick M."/>
            <person name="Sgaramella V."/>
            <person name="Bhatnagar S.K."/>
            <person name="Fontana P."/>
            <person name="Gutin A."/>
            <person name="Van de Peer Y."/>
            <person name="Salamini F."/>
            <person name="Viola R."/>
        </authorList>
    </citation>
    <scope>NUCLEOTIDE SEQUENCE</scope>
</reference>
<dbReference type="AlphaFoldDB" id="A5AYH2"/>
<accession>A5AYH2</accession>